<dbReference type="EMBL" id="ACJN02000001">
    <property type="protein sequence ID" value="EFI36196.1"/>
    <property type="molecule type" value="Genomic_DNA"/>
</dbReference>
<evidence type="ECO:0000313" key="1">
    <source>
        <dbReference type="EMBL" id="EFI36196.1"/>
    </source>
</evidence>
<gene>
    <name evidence="1" type="ORF">Dthio_PD3652</name>
</gene>
<organism evidence="1 2">
    <name type="scientific">Desulfonatronospira thiodismutans ASO3-1</name>
    <dbReference type="NCBI Taxonomy" id="555779"/>
    <lineage>
        <taxon>Bacteria</taxon>
        <taxon>Pseudomonadati</taxon>
        <taxon>Thermodesulfobacteriota</taxon>
        <taxon>Desulfovibrionia</taxon>
        <taxon>Desulfovibrionales</taxon>
        <taxon>Desulfonatronovibrionaceae</taxon>
        <taxon>Desulfonatronospira</taxon>
    </lineage>
</organism>
<evidence type="ECO:0008006" key="3">
    <source>
        <dbReference type="Google" id="ProtNLM"/>
    </source>
</evidence>
<evidence type="ECO:0000313" key="2">
    <source>
        <dbReference type="Proteomes" id="UP000005496"/>
    </source>
</evidence>
<protein>
    <recommendedName>
        <fullName evidence="3">TIGR04255 family protein</fullName>
    </recommendedName>
</protein>
<name>D6SJZ3_9BACT</name>
<proteinExistence type="predicted"/>
<reference evidence="1" key="1">
    <citation type="submission" date="2010-05" db="EMBL/GenBank/DDBJ databases">
        <title>The draft genome of Desulfonatronospira thiodismutans ASO3-1.</title>
        <authorList>
            <consortium name="US DOE Joint Genome Institute (JGI-PGF)"/>
            <person name="Lucas S."/>
            <person name="Copeland A."/>
            <person name="Lapidus A."/>
            <person name="Cheng J.-F."/>
            <person name="Bruce D."/>
            <person name="Goodwin L."/>
            <person name="Pitluck S."/>
            <person name="Chertkov O."/>
            <person name="Brettin T."/>
            <person name="Detter J.C."/>
            <person name="Han C."/>
            <person name="Land M.L."/>
            <person name="Hauser L."/>
            <person name="Kyrpides N."/>
            <person name="Mikhailova N."/>
            <person name="Muyzer G."/>
            <person name="Woyke T."/>
        </authorList>
    </citation>
    <scope>NUCLEOTIDE SEQUENCE [LARGE SCALE GENOMIC DNA]</scope>
    <source>
        <strain evidence="1">ASO3-1</strain>
    </source>
</reference>
<dbReference type="eggNOG" id="ENOG5032T5F">
    <property type="taxonomic scope" value="Bacteria"/>
</dbReference>
<accession>D6SJZ3</accession>
<comment type="caution">
    <text evidence="1">The sequence shown here is derived from an EMBL/GenBank/DDBJ whole genome shotgun (WGS) entry which is preliminary data.</text>
</comment>
<sequence length="234" mass="26673">MKITPEIDNASIVLLGRFNPAIFQPWWFAKNGIIGEQETFEAEIEIIHPELCKFQTEYFFVQAERNRFMVRSNSGPLELIKDFALKTFTDFLTYTPIGILGINRSVHFDAGSNEARIVLGKKLAPWEPWGEWARSFEGEDTEEQGGMLNLTMRENRSKKEGLKGYVRAKIQPSSELSGNSGVFMDINNHYDVVGIEEAVGCSKVMHVLEHQWSTAMGHAEFIINQIMKEIEVLK</sequence>
<keyword evidence="2" id="KW-1185">Reference proteome</keyword>
<dbReference type="Proteomes" id="UP000005496">
    <property type="component" value="Unassembled WGS sequence"/>
</dbReference>
<dbReference type="AlphaFoldDB" id="D6SJZ3"/>